<name>A0A5P2G9V3_9BACT</name>
<reference evidence="6 7" key="1">
    <citation type="submission" date="2019-09" db="EMBL/GenBank/DDBJ databases">
        <title>Complete genome sequence of Arachidicoccus sp. B3-10 isolated from apple orchard soil.</title>
        <authorList>
            <person name="Kim H.S."/>
            <person name="Han K.-I."/>
            <person name="Suh M.K."/>
            <person name="Lee K.C."/>
            <person name="Eom M.K."/>
            <person name="Kim J.-S."/>
            <person name="Kang S.W."/>
            <person name="Sin Y."/>
            <person name="Lee J.-S."/>
        </authorList>
    </citation>
    <scope>NUCLEOTIDE SEQUENCE [LARGE SCALE GENOMIC DNA]</scope>
    <source>
        <strain evidence="6 7">B3-10</strain>
    </source>
</reference>
<dbReference type="SUPFAM" id="SSF52540">
    <property type="entry name" value="P-loop containing nucleoside triphosphate hydrolases"/>
    <property type="match status" value="1"/>
</dbReference>
<sequence>MEYTIETKHLDFSFGNSPILSDINLQVKKGEIFCFLGHNGAGKTTTIKLLLGLLQSKEDNISIFGKSIKKERVEVLKGIGSLIEQPSLYEHMTGRENLINRAKLLQTPTSGVDEVLEIVDLKDSANKKAGKYSLGMKQRLGIGLALLGDPQLLILDEPTNGLDPNGILAIRNLLKDLTQNKGKTIFVSSHLLSEVEKIATEVGIVDHGKLLFQGSIGELSKNQKSEIVLHCNSLDIAKNLLDAKAIHFTHENNELIIGFNDYTQMAELNKYLVSNNVDVYEIYHRKQDLEHLFLEIIKA</sequence>
<evidence type="ECO:0000256" key="1">
    <source>
        <dbReference type="ARBA" id="ARBA00005417"/>
    </source>
</evidence>
<keyword evidence="7" id="KW-1185">Reference proteome</keyword>
<dbReference type="SMART" id="SM00382">
    <property type="entry name" value="AAA"/>
    <property type="match status" value="1"/>
</dbReference>
<dbReference type="InterPro" id="IPR017871">
    <property type="entry name" value="ABC_transporter-like_CS"/>
</dbReference>
<evidence type="ECO:0000256" key="2">
    <source>
        <dbReference type="ARBA" id="ARBA00022448"/>
    </source>
</evidence>
<feature type="domain" description="ABC transporter" evidence="5">
    <location>
        <begin position="5"/>
        <end position="232"/>
    </location>
</feature>
<dbReference type="EMBL" id="CP044016">
    <property type="protein sequence ID" value="QES90722.1"/>
    <property type="molecule type" value="Genomic_DNA"/>
</dbReference>
<dbReference type="PANTHER" id="PTHR43335:SF4">
    <property type="entry name" value="ABC TRANSPORTER, ATP-BINDING PROTEIN"/>
    <property type="match status" value="1"/>
</dbReference>
<evidence type="ECO:0000259" key="5">
    <source>
        <dbReference type="PROSITE" id="PS50893"/>
    </source>
</evidence>
<evidence type="ECO:0000256" key="3">
    <source>
        <dbReference type="ARBA" id="ARBA00022741"/>
    </source>
</evidence>
<accession>A0A5P2G9V3</accession>
<dbReference type="OrthoDB" id="9785229at2"/>
<evidence type="ECO:0000313" key="7">
    <source>
        <dbReference type="Proteomes" id="UP000292424"/>
    </source>
</evidence>
<dbReference type="InterPro" id="IPR027417">
    <property type="entry name" value="P-loop_NTPase"/>
</dbReference>
<dbReference type="GO" id="GO:0005524">
    <property type="term" value="F:ATP binding"/>
    <property type="evidence" value="ECO:0007669"/>
    <property type="project" value="UniProtKB-KW"/>
</dbReference>
<dbReference type="Pfam" id="PF00005">
    <property type="entry name" value="ABC_tran"/>
    <property type="match status" value="1"/>
</dbReference>
<protein>
    <submittedName>
        <fullName evidence="6">ATP-binding cassette domain-containing protein</fullName>
    </submittedName>
</protein>
<keyword evidence="3" id="KW-0547">Nucleotide-binding</keyword>
<gene>
    <name evidence="6" type="ORF">E0W69_019380</name>
</gene>
<evidence type="ECO:0000256" key="4">
    <source>
        <dbReference type="ARBA" id="ARBA00022840"/>
    </source>
</evidence>
<organism evidence="6 7">
    <name type="scientific">Rhizosphaericola mali</name>
    <dbReference type="NCBI Taxonomy" id="2545455"/>
    <lineage>
        <taxon>Bacteria</taxon>
        <taxon>Pseudomonadati</taxon>
        <taxon>Bacteroidota</taxon>
        <taxon>Chitinophagia</taxon>
        <taxon>Chitinophagales</taxon>
        <taxon>Chitinophagaceae</taxon>
        <taxon>Rhizosphaericola</taxon>
    </lineage>
</organism>
<dbReference type="InterPro" id="IPR003593">
    <property type="entry name" value="AAA+_ATPase"/>
</dbReference>
<dbReference type="InterPro" id="IPR003439">
    <property type="entry name" value="ABC_transporter-like_ATP-bd"/>
</dbReference>
<dbReference type="PROSITE" id="PS00211">
    <property type="entry name" value="ABC_TRANSPORTER_1"/>
    <property type="match status" value="1"/>
</dbReference>
<dbReference type="GO" id="GO:0016887">
    <property type="term" value="F:ATP hydrolysis activity"/>
    <property type="evidence" value="ECO:0007669"/>
    <property type="project" value="InterPro"/>
</dbReference>
<evidence type="ECO:0000313" key="6">
    <source>
        <dbReference type="EMBL" id="QES90722.1"/>
    </source>
</evidence>
<dbReference type="Gene3D" id="3.40.50.300">
    <property type="entry name" value="P-loop containing nucleotide triphosphate hydrolases"/>
    <property type="match status" value="1"/>
</dbReference>
<dbReference type="RefSeq" id="WP_131331706.1">
    <property type="nucleotide sequence ID" value="NZ_CP044016.1"/>
</dbReference>
<dbReference type="AlphaFoldDB" id="A0A5P2G9V3"/>
<proteinExistence type="inferred from homology"/>
<keyword evidence="2" id="KW-0813">Transport</keyword>
<dbReference type="PROSITE" id="PS50893">
    <property type="entry name" value="ABC_TRANSPORTER_2"/>
    <property type="match status" value="1"/>
</dbReference>
<dbReference type="PANTHER" id="PTHR43335">
    <property type="entry name" value="ABC TRANSPORTER, ATP-BINDING PROTEIN"/>
    <property type="match status" value="1"/>
</dbReference>
<comment type="similarity">
    <text evidence="1">Belongs to the ABC transporter superfamily.</text>
</comment>
<dbReference type="KEGG" id="arac:E0W69_019380"/>
<keyword evidence="4 6" id="KW-0067">ATP-binding</keyword>
<dbReference type="Proteomes" id="UP000292424">
    <property type="component" value="Chromosome"/>
</dbReference>